<dbReference type="GO" id="GO:0046872">
    <property type="term" value="F:metal ion binding"/>
    <property type="evidence" value="ECO:0007669"/>
    <property type="project" value="UniProtKB-KW"/>
</dbReference>
<dbReference type="Proteomes" id="UP000261560">
    <property type="component" value="Unplaced"/>
</dbReference>
<comment type="similarity">
    <text evidence="3">Belongs to the HARBI1 family.</text>
</comment>
<dbReference type="GO" id="GO:0004518">
    <property type="term" value="F:nuclease activity"/>
    <property type="evidence" value="ECO:0007669"/>
    <property type="project" value="UniProtKB-KW"/>
</dbReference>
<organism evidence="10 11">
    <name type="scientific">Oryzias melastigma</name>
    <name type="common">Marine medaka</name>
    <dbReference type="NCBI Taxonomy" id="30732"/>
    <lineage>
        <taxon>Eukaryota</taxon>
        <taxon>Metazoa</taxon>
        <taxon>Chordata</taxon>
        <taxon>Craniata</taxon>
        <taxon>Vertebrata</taxon>
        <taxon>Euteleostomi</taxon>
        <taxon>Actinopterygii</taxon>
        <taxon>Neopterygii</taxon>
        <taxon>Teleostei</taxon>
        <taxon>Neoteleostei</taxon>
        <taxon>Acanthomorphata</taxon>
        <taxon>Ovalentaria</taxon>
        <taxon>Atherinomorphae</taxon>
        <taxon>Beloniformes</taxon>
        <taxon>Adrianichthyidae</taxon>
        <taxon>Oryziinae</taxon>
        <taxon>Oryzias</taxon>
    </lineage>
</organism>
<evidence type="ECO:0000256" key="5">
    <source>
        <dbReference type="ARBA" id="ARBA00022723"/>
    </source>
</evidence>
<keyword evidence="5" id="KW-0479">Metal-binding</keyword>
<keyword evidence="11" id="KW-1185">Reference proteome</keyword>
<dbReference type="OMA" id="MPQCLGA"/>
<evidence type="ECO:0000256" key="7">
    <source>
        <dbReference type="ARBA" id="ARBA00023242"/>
    </source>
</evidence>
<accession>A0A3B3C7V8</accession>
<evidence type="ECO:0000256" key="8">
    <source>
        <dbReference type="SAM" id="MobiDB-lite"/>
    </source>
</evidence>
<proteinExistence type="inferred from homology"/>
<dbReference type="STRING" id="30732.ENSOMEP00000013378"/>
<dbReference type="InterPro" id="IPR027806">
    <property type="entry name" value="HARBI1_dom"/>
</dbReference>
<keyword evidence="7" id="KW-0539">Nucleus</keyword>
<evidence type="ECO:0000256" key="6">
    <source>
        <dbReference type="ARBA" id="ARBA00022801"/>
    </source>
</evidence>
<dbReference type="InterPro" id="IPR045249">
    <property type="entry name" value="HARBI1-like"/>
</dbReference>
<keyword evidence="6" id="KW-0378">Hydrolase</keyword>
<name>A0A3B3C7V8_ORYME</name>
<evidence type="ECO:0000313" key="10">
    <source>
        <dbReference type="Ensembl" id="ENSOMEP00000013378.1"/>
    </source>
</evidence>
<reference evidence="10" key="2">
    <citation type="submission" date="2025-09" db="UniProtKB">
        <authorList>
            <consortium name="Ensembl"/>
        </authorList>
    </citation>
    <scope>IDENTIFICATION</scope>
</reference>
<dbReference type="GO" id="GO:0016787">
    <property type="term" value="F:hydrolase activity"/>
    <property type="evidence" value="ECO:0007669"/>
    <property type="project" value="UniProtKB-KW"/>
</dbReference>
<evidence type="ECO:0000256" key="1">
    <source>
        <dbReference type="ARBA" id="ARBA00001968"/>
    </source>
</evidence>
<feature type="domain" description="DDE Tnp4" evidence="9">
    <location>
        <begin position="205"/>
        <end position="368"/>
    </location>
</feature>
<reference evidence="10" key="1">
    <citation type="submission" date="2025-08" db="UniProtKB">
        <authorList>
            <consortium name="Ensembl"/>
        </authorList>
    </citation>
    <scope>IDENTIFICATION</scope>
</reference>
<dbReference type="PaxDb" id="30732-ENSOMEP00000013378"/>
<comment type="subcellular location">
    <subcellularLocation>
        <location evidence="2">Nucleus</location>
    </subcellularLocation>
</comment>
<dbReference type="Pfam" id="PF13359">
    <property type="entry name" value="DDE_Tnp_4"/>
    <property type="match status" value="1"/>
</dbReference>
<feature type="region of interest" description="Disordered" evidence="8">
    <location>
        <begin position="388"/>
        <end position="407"/>
    </location>
</feature>
<evidence type="ECO:0000259" key="9">
    <source>
        <dbReference type="Pfam" id="PF13359"/>
    </source>
</evidence>
<dbReference type="AlphaFoldDB" id="A0A3B3C7V8"/>
<dbReference type="GO" id="GO:0005634">
    <property type="term" value="C:nucleus"/>
    <property type="evidence" value="ECO:0007669"/>
    <property type="project" value="UniProtKB-SubCell"/>
</dbReference>
<comment type="cofactor">
    <cofactor evidence="1">
        <name>a divalent metal cation</name>
        <dbReference type="ChEBI" id="CHEBI:60240"/>
    </cofactor>
</comment>
<evidence type="ECO:0000256" key="3">
    <source>
        <dbReference type="ARBA" id="ARBA00006958"/>
    </source>
</evidence>
<evidence type="ECO:0000256" key="4">
    <source>
        <dbReference type="ARBA" id="ARBA00022722"/>
    </source>
</evidence>
<sequence length="428" mass="49371">MDPRSVLIITLVQMLHGCFFLQTQLLLLVEEERRRSAFQSAILQQISRPPPPPRRHATRERRRLRFWVRPGRTASWWENFELEVILPDEWRENFRMSRLSLLSLSELLRPHIEGQTTVIRSPVDVVKKVACTLYYLADEGRLRKTANAFGLSRQVVSKVVRQVCKAITVHLGPLYVKLPTTENDVHSLVEAFEKMHGLPHCLGAVDGTHVDIKQPSVNSTDYMDRKGRYSLNIQATCDYKYCFMDVVVKWPGSVHDARIFSNSSINEYLKNEKIPPCPRQLIDSEAPISVYILGDPAYPLLPYLMKEYANGGSNPQEQYFGLSLCRARMVIECAFGRLKARFGALRRAMDINLNDLPFVIYACFVLHNFCEINKDSIDDRRISEAIEHDREHQPVSQPPTRGDSLTTEGKRVRRCEDILKIITLNYWD</sequence>
<dbReference type="Ensembl" id="ENSOMET00000020981.1">
    <property type="protein sequence ID" value="ENSOMEP00000013378.1"/>
    <property type="gene ID" value="ENSOMEG00000014828.1"/>
</dbReference>
<dbReference type="PANTHER" id="PTHR22930">
    <property type="match status" value="1"/>
</dbReference>
<keyword evidence="4" id="KW-0540">Nuclease</keyword>
<feature type="compositionally biased region" description="Polar residues" evidence="8">
    <location>
        <begin position="394"/>
        <end position="407"/>
    </location>
</feature>
<evidence type="ECO:0000313" key="11">
    <source>
        <dbReference type="Proteomes" id="UP000261560"/>
    </source>
</evidence>
<dbReference type="PANTHER" id="PTHR22930:SF85">
    <property type="entry name" value="GH03217P-RELATED"/>
    <property type="match status" value="1"/>
</dbReference>
<evidence type="ECO:0000256" key="2">
    <source>
        <dbReference type="ARBA" id="ARBA00004123"/>
    </source>
</evidence>
<protein>
    <recommendedName>
        <fullName evidence="9">DDE Tnp4 domain-containing protein</fullName>
    </recommendedName>
</protein>
<dbReference type="GeneTree" id="ENSGT00940000166756"/>